<proteinExistence type="predicted"/>
<protein>
    <recommendedName>
        <fullName evidence="2">Surface antigen domain-containing protein</fullName>
    </recommendedName>
</protein>
<dbReference type="Proteomes" id="UP000595197">
    <property type="component" value="Chromosome"/>
</dbReference>
<dbReference type="EMBL" id="CP067420">
    <property type="protein sequence ID" value="QQP91605.1"/>
    <property type="molecule type" value="Genomic_DNA"/>
</dbReference>
<name>A0ABX7BDD7_9PROT</name>
<sequence length="119" mass="12975">MRRAGLLALAASMLLHIQAAEAQLLFGSRLGEAHYRGDDTKIIMGVGADMLRNAPDGETRPWSNPQTGNAGTITMIRSYERNGLPCRDAKLTSDVGQRSVVYVLPVCRIADGTWKFASR</sequence>
<accession>A0ABX7BDD7</accession>
<evidence type="ECO:0000256" key="1">
    <source>
        <dbReference type="SAM" id="SignalP"/>
    </source>
</evidence>
<evidence type="ECO:0000313" key="3">
    <source>
        <dbReference type="EMBL" id="QQP91605.1"/>
    </source>
</evidence>
<organism evidence="3 4">
    <name type="scientific">Skermanella cutis</name>
    <dbReference type="NCBI Taxonomy" id="2775420"/>
    <lineage>
        <taxon>Bacteria</taxon>
        <taxon>Pseudomonadati</taxon>
        <taxon>Pseudomonadota</taxon>
        <taxon>Alphaproteobacteria</taxon>
        <taxon>Rhodospirillales</taxon>
        <taxon>Azospirillaceae</taxon>
        <taxon>Skermanella</taxon>
    </lineage>
</organism>
<gene>
    <name evidence="3" type="ORF">IGS68_10510</name>
</gene>
<feature type="chain" id="PRO_5045698111" description="Surface antigen domain-containing protein" evidence="1">
    <location>
        <begin position="23"/>
        <end position="119"/>
    </location>
</feature>
<reference evidence="3" key="1">
    <citation type="submission" date="2021-02" db="EMBL/GenBank/DDBJ databases">
        <title>Skermanella TT6 skin isolate.</title>
        <authorList>
            <person name="Lee K."/>
            <person name="Ganzorig M."/>
        </authorList>
    </citation>
    <scope>NUCLEOTIDE SEQUENCE</scope>
    <source>
        <strain evidence="3">TT6</strain>
    </source>
</reference>
<feature type="signal peptide" evidence="1">
    <location>
        <begin position="1"/>
        <end position="22"/>
    </location>
</feature>
<feature type="domain" description="Surface antigen" evidence="2">
    <location>
        <begin position="39"/>
        <end position="116"/>
    </location>
</feature>
<dbReference type="Pfam" id="PF16998">
    <property type="entry name" value="17kDa_Anti_2"/>
    <property type="match status" value="1"/>
</dbReference>
<evidence type="ECO:0000313" key="4">
    <source>
        <dbReference type="Proteomes" id="UP000595197"/>
    </source>
</evidence>
<evidence type="ECO:0000259" key="2">
    <source>
        <dbReference type="Pfam" id="PF16998"/>
    </source>
</evidence>
<dbReference type="RefSeq" id="WP_201079695.1">
    <property type="nucleotide sequence ID" value="NZ_CP067420.1"/>
</dbReference>
<keyword evidence="4" id="KW-1185">Reference proteome</keyword>
<keyword evidence="1" id="KW-0732">Signal</keyword>
<dbReference type="InterPro" id="IPR032635">
    <property type="entry name" value="Anti_2"/>
</dbReference>